<evidence type="ECO:0000259" key="3">
    <source>
        <dbReference type="Pfam" id="PF16862"/>
    </source>
</evidence>
<evidence type="ECO:0000313" key="5">
    <source>
        <dbReference type="Proteomes" id="UP001215280"/>
    </source>
</evidence>
<accession>A0AAD7IS45</accession>
<feature type="chain" id="PRO_5041971985" evidence="2">
    <location>
        <begin position="23"/>
        <end position="577"/>
    </location>
</feature>
<protein>
    <submittedName>
        <fullName evidence="4">Glycoside hydrolase family 79 protein</fullName>
    </submittedName>
</protein>
<dbReference type="EMBL" id="JARJLG010000089">
    <property type="protein sequence ID" value="KAJ7748495.1"/>
    <property type="molecule type" value="Genomic_DNA"/>
</dbReference>
<feature type="signal peptide" evidence="2">
    <location>
        <begin position="1"/>
        <end position="22"/>
    </location>
</feature>
<keyword evidence="4" id="KW-0378">Hydrolase</keyword>
<name>A0AAD7IS45_9AGAR</name>
<dbReference type="SUPFAM" id="SSF51445">
    <property type="entry name" value="(Trans)glycosidases"/>
    <property type="match status" value="1"/>
</dbReference>
<evidence type="ECO:0000313" key="4">
    <source>
        <dbReference type="EMBL" id="KAJ7748495.1"/>
    </source>
</evidence>
<dbReference type="InterPro" id="IPR031728">
    <property type="entry name" value="GlcAase_C"/>
</dbReference>
<organism evidence="4 5">
    <name type="scientific">Mycena maculata</name>
    <dbReference type="NCBI Taxonomy" id="230809"/>
    <lineage>
        <taxon>Eukaryota</taxon>
        <taxon>Fungi</taxon>
        <taxon>Dikarya</taxon>
        <taxon>Basidiomycota</taxon>
        <taxon>Agaricomycotina</taxon>
        <taxon>Agaricomycetes</taxon>
        <taxon>Agaricomycetidae</taxon>
        <taxon>Agaricales</taxon>
        <taxon>Marasmiineae</taxon>
        <taxon>Mycenaceae</taxon>
        <taxon>Mycena</taxon>
    </lineage>
</organism>
<dbReference type="Pfam" id="PF16862">
    <property type="entry name" value="Glyco_hydro_79C"/>
    <property type="match status" value="1"/>
</dbReference>
<feature type="compositionally biased region" description="Low complexity" evidence="1">
    <location>
        <begin position="527"/>
        <end position="543"/>
    </location>
</feature>
<dbReference type="Proteomes" id="UP001215280">
    <property type="component" value="Unassembled WGS sequence"/>
</dbReference>
<dbReference type="InterPro" id="IPR052974">
    <property type="entry name" value="GH79_Enzymes"/>
</dbReference>
<dbReference type="GO" id="GO:0016787">
    <property type="term" value="F:hydrolase activity"/>
    <property type="evidence" value="ECO:0007669"/>
    <property type="project" value="UniProtKB-KW"/>
</dbReference>
<dbReference type="PANTHER" id="PTHR36183">
    <property type="entry name" value="BETA-GLUCURONIDASE"/>
    <property type="match status" value="1"/>
</dbReference>
<proteinExistence type="predicted"/>
<evidence type="ECO:0000256" key="1">
    <source>
        <dbReference type="SAM" id="MobiDB-lite"/>
    </source>
</evidence>
<reference evidence="4" key="1">
    <citation type="submission" date="2023-03" db="EMBL/GenBank/DDBJ databases">
        <title>Massive genome expansion in bonnet fungi (Mycena s.s.) driven by repeated elements and novel gene families across ecological guilds.</title>
        <authorList>
            <consortium name="Lawrence Berkeley National Laboratory"/>
            <person name="Harder C.B."/>
            <person name="Miyauchi S."/>
            <person name="Viragh M."/>
            <person name="Kuo A."/>
            <person name="Thoen E."/>
            <person name="Andreopoulos B."/>
            <person name="Lu D."/>
            <person name="Skrede I."/>
            <person name="Drula E."/>
            <person name="Henrissat B."/>
            <person name="Morin E."/>
            <person name="Kohler A."/>
            <person name="Barry K."/>
            <person name="LaButti K."/>
            <person name="Morin E."/>
            <person name="Salamov A."/>
            <person name="Lipzen A."/>
            <person name="Mereny Z."/>
            <person name="Hegedus B."/>
            <person name="Baldrian P."/>
            <person name="Stursova M."/>
            <person name="Weitz H."/>
            <person name="Taylor A."/>
            <person name="Grigoriev I.V."/>
            <person name="Nagy L.G."/>
            <person name="Martin F."/>
            <person name="Kauserud H."/>
        </authorList>
    </citation>
    <scope>NUCLEOTIDE SEQUENCE</scope>
    <source>
        <strain evidence="4">CBHHK188m</strain>
    </source>
</reference>
<comment type="caution">
    <text evidence="4">The sequence shown here is derived from an EMBL/GenBank/DDBJ whole genome shotgun (WGS) entry which is preliminary data.</text>
</comment>
<evidence type="ECO:0000256" key="2">
    <source>
        <dbReference type="SAM" id="SignalP"/>
    </source>
</evidence>
<dbReference type="InterPro" id="IPR017853">
    <property type="entry name" value="GH"/>
</dbReference>
<dbReference type="PANTHER" id="PTHR36183:SF2">
    <property type="entry name" value="BETA-GLUCURONIDASE C-TERMINAL DOMAIN-CONTAINING PROTEIN"/>
    <property type="match status" value="1"/>
</dbReference>
<sequence length="577" mass="61286">MYSLIPFFLLVVLQTCIGTSKAAVQVTVPATPLTSNVVDANFLGISFELSYIPQYFGNDTSTINVPMLNYLAGIRVRTGSNPVRLRIGGNSADDSPYISELATPMVQLENGTFNDNDQSVVYNQNLWKVLAEVSQTVDGVAYLINIPLAIPPNASLSTDIRNIVGDSLDGMLLGNEPDLYTGHGKRPNLKNYTVADYFGDYRSALNTIGPDDSNGHQDVGGPGICCNWDLATLLQQGFLSNFSSALKYINVQHYPENNCGGPFPYQLPWFLQHSNVVNLAGWQKPGIDYLLEQPAANRPQLINSEFNSASCGGLPFSPSFAVGSLWTIDYALQMASVGYSQAYIHTREEGIPYNLLTPPLGPAGTPGAWTTNAPYYSLLVMAEGLLTDQGGIVADLNLGGSTTNPQANSSAYAVYDAGNKTVSRLIIFNYGNTSTEFAIPSSVFSSSGTALVKFLAAATPQETTNISWGGETWGPGVTDGKTTVSPSWAVPNVNLSDCSNNGCSFTAPGPSLAMVFLDNAQSSVITVPSPTVPNNSTTTSTTNKSGQGPSSALTLNASLTTAFSIVLSLVSLTFLSL</sequence>
<keyword evidence="2" id="KW-0732">Signal</keyword>
<gene>
    <name evidence="4" type="ORF">DFH07DRAFT_829906</name>
</gene>
<feature type="region of interest" description="Disordered" evidence="1">
    <location>
        <begin position="527"/>
        <end position="550"/>
    </location>
</feature>
<feature type="domain" description="Beta-glucuronidase C-terminal" evidence="3">
    <location>
        <begin position="411"/>
        <end position="513"/>
    </location>
</feature>
<keyword evidence="5" id="KW-1185">Reference proteome</keyword>
<dbReference type="AlphaFoldDB" id="A0AAD7IS45"/>
<dbReference type="Gene3D" id="3.20.20.80">
    <property type="entry name" value="Glycosidases"/>
    <property type="match status" value="1"/>
</dbReference>